<dbReference type="AlphaFoldDB" id="A0A0D1JBI8"/>
<dbReference type="Gene3D" id="3.90.25.10">
    <property type="entry name" value="UDP-galactose 4-epimerase, domain 1"/>
    <property type="match status" value="1"/>
</dbReference>
<dbReference type="SUPFAM" id="SSF51735">
    <property type="entry name" value="NAD(P)-binding Rossmann-fold domains"/>
    <property type="match status" value="1"/>
</dbReference>
<keyword evidence="3" id="KW-0413">Isomerase</keyword>
<name>A0A0D1JBI8_9LACO</name>
<dbReference type="PATRIC" id="fig|137591.25.peg.2315"/>
<comment type="caution">
    <text evidence="3">The sequence shown here is derived from an EMBL/GenBank/DDBJ whole genome shotgun (WGS) entry which is preliminary data.</text>
</comment>
<dbReference type="Gene3D" id="3.40.50.720">
    <property type="entry name" value="NAD(P)-binding Rossmann-like Domain"/>
    <property type="match status" value="1"/>
</dbReference>
<dbReference type="InterPro" id="IPR001509">
    <property type="entry name" value="Epimerase_deHydtase"/>
</dbReference>
<proteinExistence type="inferred from homology"/>
<feature type="domain" description="NAD-dependent epimerase/dehydratase" evidence="2">
    <location>
        <begin position="29"/>
        <end position="268"/>
    </location>
</feature>
<organism evidence="3 4">
    <name type="scientific">Weissella cibaria</name>
    <dbReference type="NCBI Taxonomy" id="137591"/>
    <lineage>
        <taxon>Bacteria</taxon>
        <taxon>Bacillati</taxon>
        <taxon>Bacillota</taxon>
        <taxon>Bacilli</taxon>
        <taxon>Lactobacillales</taxon>
        <taxon>Lactobacillaceae</taxon>
        <taxon>Weissella</taxon>
    </lineage>
</organism>
<accession>A0A0D1JBI8</accession>
<dbReference type="PANTHER" id="PTHR43000">
    <property type="entry name" value="DTDP-D-GLUCOSE 4,6-DEHYDRATASE-RELATED"/>
    <property type="match status" value="1"/>
</dbReference>
<comment type="similarity">
    <text evidence="1">Belongs to the NAD(P)-dependent epimerase/dehydratase family.</text>
</comment>
<dbReference type="EMBL" id="JWHU01000044">
    <property type="protein sequence ID" value="KIU18948.1"/>
    <property type="molecule type" value="Genomic_DNA"/>
</dbReference>
<dbReference type="Pfam" id="PF01370">
    <property type="entry name" value="Epimerase"/>
    <property type="match status" value="1"/>
</dbReference>
<keyword evidence="4" id="KW-1185">Reference proteome</keyword>
<evidence type="ECO:0000256" key="1">
    <source>
        <dbReference type="ARBA" id="ARBA00007637"/>
    </source>
</evidence>
<gene>
    <name evidence="3" type="ORF">QX99_02359</name>
</gene>
<evidence type="ECO:0000313" key="4">
    <source>
        <dbReference type="Proteomes" id="UP000032287"/>
    </source>
</evidence>
<reference evidence="3 4" key="1">
    <citation type="journal article" date="2015" name="Microbiology (Mosc.)">
        <title>Genomics of the Weissella cibaria species with an examination of its metabolic traits.</title>
        <authorList>
            <person name="Lynch K.M."/>
            <person name="Lucid A."/>
            <person name="Arendt E.K."/>
            <person name="Sleator R.D."/>
            <person name="Lucey B."/>
            <person name="Coffey A."/>
        </authorList>
    </citation>
    <scope>NUCLEOTIDE SEQUENCE [LARGE SCALE GENOMIC DNA]</scope>
    <source>
        <strain evidence="3 4">MG1</strain>
    </source>
</reference>
<sequence length="334" mass="36935">MRVMGMGMVTAMDMEMNNLNGDTEMNKTVLVTGGAGFIGSHVVERHLNEGNAVVVVDDLSMGLLENLPENDNLTFFEKSITDTAFMNDLLAKYNFDYIYLLAAIASVADTIERPYESHQVNQEANIAILESLRINNLRPQRILFSSSAATYGTLPDLPKREDGPVRPATAYAIDKYATERFLLTYSALYDLPAVAVRFFNVYGPRQNPKSPYSGVLSIITSALQDNSVFRLFGDGLQTRDFVYVKDVVAALKLAEDNDQMVGEVFNVATGTSRTLLDAIKGLESASGKKLMLKKEPERLGDIKYSEADISKLTSMGYTPMYDFNAGAAEYWDSL</sequence>
<protein>
    <submittedName>
        <fullName evidence="3">UDP-glucose 4-epimerase</fullName>
        <ecNumber evidence="3">5.1.3.2</ecNumber>
    </submittedName>
</protein>
<evidence type="ECO:0000259" key="2">
    <source>
        <dbReference type="Pfam" id="PF01370"/>
    </source>
</evidence>
<dbReference type="EC" id="5.1.3.2" evidence="3"/>
<dbReference type="GO" id="GO:0003978">
    <property type="term" value="F:UDP-glucose 4-epimerase activity"/>
    <property type="evidence" value="ECO:0007669"/>
    <property type="project" value="UniProtKB-EC"/>
</dbReference>
<evidence type="ECO:0000313" key="3">
    <source>
        <dbReference type="EMBL" id="KIU18948.1"/>
    </source>
</evidence>
<dbReference type="Proteomes" id="UP000032287">
    <property type="component" value="Unassembled WGS sequence"/>
</dbReference>
<dbReference type="InterPro" id="IPR036291">
    <property type="entry name" value="NAD(P)-bd_dom_sf"/>
</dbReference>